<evidence type="ECO:0000313" key="4">
    <source>
        <dbReference type="Proteomes" id="UP000239494"/>
    </source>
</evidence>
<dbReference type="AlphaFoldDB" id="A0A2T0THJ5"/>
<protein>
    <submittedName>
        <fullName evidence="3">N-hydroxyarylamine O-acetyltransferase</fullName>
    </submittedName>
</protein>
<dbReference type="RefSeq" id="WP_106186624.1">
    <property type="nucleotide sequence ID" value="NZ_PVTF01000002.1"/>
</dbReference>
<accession>A0A2T0THJ5</accession>
<dbReference type="OrthoDB" id="7181050at2"/>
<sequence>MTTHAYAHATTTLEVDTYLERIGYRGDLTPSAGTLRALHRAHLATVPFENLDVHLDAVVPLDRAAILDKVVARRRGGYCYELNTAFGALLEALGFDVTLACAAIGPRDAEQPLWGNHVALLVRVDGGTWVADVGLGQGFVEPLPLCVGRYERAGFEFEVARDDEWWVGLHRFGRLPGYLLREEPRTLEWFEPHHQRQSTDPESSFVRRLVVQRPHDGYVLTVVGAKLYSNGPDGEREVGLGTVEDFAGVLEGFGVPVGAVDVGRLYRVACG</sequence>
<dbReference type="PANTHER" id="PTHR11786:SF0">
    <property type="entry name" value="ARYLAMINE N-ACETYLTRANSFERASE 4-RELATED"/>
    <property type="match status" value="1"/>
</dbReference>
<dbReference type="InterPro" id="IPR038765">
    <property type="entry name" value="Papain-like_cys_pep_sf"/>
</dbReference>
<keyword evidence="3" id="KW-0808">Transferase</keyword>
<proteinExistence type="inferred from homology"/>
<comment type="similarity">
    <text evidence="1 2">Belongs to the arylamine N-acetyltransferase family.</text>
</comment>
<reference evidence="3 4" key="1">
    <citation type="submission" date="2018-03" db="EMBL/GenBank/DDBJ databases">
        <title>Genomic Encyclopedia of Archaeal and Bacterial Type Strains, Phase II (KMG-II): from individual species to whole genera.</title>
        <authorList>
            <person name="Goeker M."/>
        </authorList>
    </citation>
    <scope>NUCLEOTIDE SEQUENCE [LARGE SCALE GENOMIC DNA]</scope>
    <source>
        <strain evidence="3 4">DSM 44720</strain>
    </source>
</reference>
<dbReference type="Gene3D" id="2.40.128.150">
    <property type="entry name" value="Cysteine proteinases"/>
    <property type="match status" value="1"/>
</dbReference>
<evidence type="ECO:0000256" key="2">
    <source>
        <dbReference type="RuleBase" id="RU003452"/>
    </source>
</evidence>
<keyword evidence="4" id="KW-1185">Reference proteome</keyword>
<dbReference type="EMBL" id="PVTF01000002">
    <property type="protein sequence ID" value="PRY45081.1"/>
    <property type="molecule type" value="Genomic_DNA"/>
</dbReference>
<organism evidence="3 4">
    <name type="scientific">Umezawaea tangerina</name>
    <dbReference type="NCBI Taxonomy" id="84725"/>
    <lineage>
        <taxon>Bacteria</taxon>
        <taxon>Bacillati</taxon>
        <taxon>Actinomycetota</taxon>
        <taxon>Actinomycetes</taxon>
        <taxon>Pseudonocardiales</taxon>
        <taxon>Pseudonocardiaceae</taxon>
        <taxon>Umezawaea</taxon>
    </lineage>
</organism>
<dbReference type="InterPro" id="IPR001447">
    <property type="entry name" value="Arylamine_N-AcTrfase"/>
</dbReference>
<dbReference type="PRINTS" id="PR01543">
    <property type="entry name" value="ANATRNSFRASE"/>
</dbReference>
<comment type="caution">
    <text evidence="3">The sequence shown here is derived from an EMBL/GenBank/DDBJ whole genome shotgun (WGS) entry which is preliminary data.</text>
</comment>
<evidence type="ECO:0000256" key="1">
    <source>
        <dbReference type="ARBA" id="ARBA00006547"/>
    </source>
</evidence>
<dbReference type="Gene3D" id="3.30.2140.10">
    <property type="entry name" value="Arylamine N-acetyltransferase"/>
    <property type="match status" value="1"/>
</dbReference>
<dbReference type="GO" id="GO:0016407">
    <property type="term" value="F:acetyltransferase activity"/>
    <property type="evidence" value="ECO:0007669"/>
    <property type="project" value="InterPro"/>
</dbReference>
<dbReference type="PANTHER" id="PTHR11786">
    <property type="entry name" value="N-HYDROXYARYLAMINE O-ACETYLTRANSFERASE"/>
    <property type="match status" value="1"/>
</dbReference>
<name>A0A2T0THJ5_9PSEU</name>
<evidence type="ECO:0000313" key="3">
    <source>
        <dbReference type="EMBL" id="PRY45081.1"/>
    </source>
</evidence>
<dbReference type="SUPFAM" id="SSF54001">
    <property type="entry name" value="Cysteine proteinases"/>
    <property type="match status" value="1"/>
</dbReference>
<dbReference type="Proteomes" id="UP000239494">
    <property type="component" value="Unassembled WGS sequence"/>
</dbReference>
<gene>
    <name evidence="3" type="ORF">CLV43_102646</name>
</gene>
<dbReference type="Pfam" id="PF00797">
    <property type="entry name" value="Acetyltransf_2"/>
    <property type="match status" value="1"/>
</dbReference>